<feature type="compositionally biased region" description="Acidic residues" evidence="6">
    <location>
        <begin position="70"/>
        <end position="81"/>
    </location>
</feature>
<feature type="region of interest" description="Disordered" evidence="6">
    <location>
        <begin position="66"/>
        <end position="117"/>
    </location>
</feature>
<organism evidence="9 10">
    <name type="scientific">Folsomia candida</name>
    <name type="common">Springtail</name>
    <dbReference type="NCBI Taxonomy" id="158441"/>
    <lineage>
        <taxon>Eukaryota</taxon>
        <taxon>Metazoa</taxon>
        <taxon>Ecdysozoa</taxon>
        <taxon>Arthropoda</taxon>
        <taxon>Hexapoda</taxon>
        <taxon>Collembola</taxon>
        <taxon>Entomobryomorpha</taxon>
        <taxon>Isotomoidea</taxon>
        <taxon>Isotomidae</taxon>
        <taxon>Proisotominae</taxon>
        <taxon>Folsomia</taxon>
    </lineage>
</organism>
<evidence type="ECO:0000259" key="7">
    <source>
        <dbReference type="PROSITE" id="PS50127"/>
    </source>
</evidence>
<dbReference type="PROSITE" id="PS50181">
    <property type="entry name" value="FBOX"/>
    <property type="match status" value="1"/>
</dbReference>
<dbReference type="InterPro" id="IPR000608">
    <property type="entry name" value="UBC"/>
</dbReference>
<dbReference type="SUPFAM" id="SSF54495">
    <property type="entry name" value="UBC-like"/>
    <property type="match status" value="1"/>
</dbReference>
<keyword evidence="10" id="KW-1185">Reference proteome</keyword>
<keyword evidence="3" id="KW-0547">Nucleotide-binding</keyword>
<dbReference type="GO" id="GO:0005524">
    <property type="term" value="F:ATP binding"/>
    <property type="evidence" value="ECO:0007669"/>
    <property type="project" value="UniProtKB-KW"/>
</dbReference>
<dbReference type="EMBL" id="LNIX01000001">
    <property type="protein sequence ID" value="OXA65214.1"/>
    <property type="molecule type" value="Genomic_DNA"/>
</dbReference>
<dbReference type="InterPro" id="IPR016135">
    <property type="entry name" value="UBQ-conjugating_enzyme/RWD"/>
</dbReference>
<dbReference type="InterPro" id="IPR001810">
    <property type="entry name" value="F-box_dom"/>
</dbReference>
<evidence type="ECO:0000313" key="9">
    <source>
        <dbReference type="EMBL" id="OXA65214.1"/>
    </source>
</evidence>
<evidence type="ECO:0000259" key="8">
    <source>
        <dbReference type="PROSITE" id="PS50181"/>
    </source>
</evidence>
<dbReference type="PANTHER" id="PTHR24067">
    <property type="entry name" value="UBIQUITIN-CONJUGATING ENZYME E2"/>
    <property type="match status" value="1"/>
</dbReference>
<dbReference type="Gene3D" id="1.20.1280.50">
    <property type="match status" value="1"/>
</dbReference>
<proteinExistence type="predicted"/>
<dbReference type="OrthoDB" id="9973183at2759"/>
<dbReference type="GO" id="GO:0061631">
    <property type="term" value="F:ubiquitin conjugating enzyme activity"/>
    <property type="evidence" value="ECO:0007669"/>
    <property type="project" value="UniProtKB-EC"/>
</dbReference>
<dbReference type="Proteomes" id="UP000198287">
    <property type="component" value="Unassembled WGS sequence"/>
</dbReference>
<dbReference type="EC" id="2.3.2.23" evidence="1"/>
<reference evidence="9 10" key="1">
    <citation type="submission" date="2015-12" db="EMBL/GenBank/DDBJ databases">
        <title>The genome of Folsomia candida.</title>
        <authorList>
            <person name="Faddeeva A."/>
            <person name="Derks M.F."/>
            <person name="Anvar Y."/>
            <person name="Smit S."/>
            <person name="Van Straalen N."/>
            <person name="Roelofs D."/>
        </authorList>
    </citation>
    <scope>NUCLEOTIDE SEQUENCE [LARGE SCALE GENOMIC DNA]</scope>
    <source>
        <strain evidence="9 10">VU population</strain>
        <tissue evidence="9">Whole body</tissue>
    </source>
</reference>
<dbReference type="InterPro" id="IPR050113">
    <property type="entry name" value="Ub_conjugating_enzyme"/>
</dbReference>
<feature type="domain" description="F-box" evidence="8">
    <location>
        <begin position="191"/>
        <end position="240"/>
    </location>
</feature>
<sequence>MDFIQTFNLDEQLNDPLDVHHSSCFYCNGYYGPNFGEPVCATCHEFLFSEDLELFQRTVRWPGSWFGEKDDGDSGNDEPSEEAAGPSNRAANNVGGGDPYQAASPPLSPAEEDEEMELAVADPVLLEPPEPGQQNPDSDEPMAFVQMRHFFPGIRVSSRLSPPSRPQDRLNNQIDRLTLPRPLYETIPTSEDMSLRIPPEIWAVIFRKLDDISLLLASKVSRKWKAIVLDQNPNSKWKEYVELRWPLFHPIYIVTDWYAVYCDFIDSVPCKLCFINLALHLPFDDFQPVRSLRSVRLHKELKWLRVDHPEGIEAIPLDELNYNWLARISGPPQSPYQGAVFYLNLKVPHDYPLKPPVVRFLTRILHPNVSRHGDIGIDCILHNWTLALTIPQILLSVQSLLTDPYLPTNMEPEIANLYSNDRPTFDKIARIYAWKYAMHDVLVH</sequence>
<evidence type="ECO:0000256" key="5">
    <source>
        <dbReference type="ARBA" id="ARBA00022840"/>
    </source>
</evidence>
<dbReference type="Gene3D" id="3.10.110.10">
    <property type="entry name" value="Ubiquitin Conjugating Enzyme"/>
    <property type="match status" value="1"/>
</dbReference>
<dbReference type="AlphaFoldDB" id="A0A226F6Z0"/>
<feature type="domain" description="UBC core" evidence="7">
    <location>
        <begin position="292"/>
        <end position="438"/>
    </location>
</feature>
<evidence type="ECO:0000256" key="1">
    <source>
        <dbReference type="ARBA" id="ARBA00012486"/>
    </source>
</evidence>
<dbReference type="Pfam" id="PF00646">
    <property type="entry name" value="F-box"/>
    <property type="match status" value="1"/>
</dbReference>
<dbReference type="CDD" id="cd23826">
    <property type="entry name" value="UEV_Morgue-like"/>
    <property type="match status" value="1"/>
</dbReference>
<dbReference type="PROSITE" id="PS50127">
    <property type="entry name" value="UBC_2"/>
    <property type="match status" value="1"/>
</dbReference>
<name>A0A226F6Z0_FOLCA</name>
<dbReference type="OMA" id="WMASEVC"/>
<dbReference type="STRING" id="158441.A0A226F6Z0"/>
<comment type="caution">
    <text evidence="9">The sequence shown here is derived from an EMBL/GenBank/DDBJ whole genome shotgun (WGS) entry which is preliminary data.</text>
</comment>
<dbReference type="InterPro" id="IPR036047">
    <property type="entry name" value="F-box-like_dom_sf"/>
</dbReference>
<protein>
    <recommendedName>
        <fullName evidence="1">E2 ubiquitin-conjugating enzyme</fullName>
        <ecNumber evidence="1">2.3.2.23</ecNumber>
    </recommendedName>
</protein>
<evidence type="ECO:0000256" key="2">
    <source>
        <dbReference type="ARBA" id="ARBA00022679"/>
    </source>
</evidence>
<dbReference type="SMART" id="SM00256">
    <property type="entry name" value="FBOX"/>
    <property type="match status" value="1"/>
</dbReference>
<dbReference type="CDD" id="cd09917">
    <property type="entry name" value="F-box_SF"/>
    <property type="match status" value="1"/>
</dbReference>
<dbReference type="SMART" id="SM00212">
    <property type="entry name" value="UBCc"/>
    <property type="match status" value="1"/>
</dbReference>
<evidence type="ECO:0000256" key="6">
    <source>
        <dbReference type="SAM" id="MobiDB-lite"/>
    </source>
</evidence>
<dbReference type="FunFam" id="3.10.110.10:FF:000060">
    <property type="entry name" value="Ubiquitin conjugating enzyme (UbcB)"/>
    <property type="match status" value="1"/>
</dbReference>
<dbReference type="Pfam" id="PF00179">
    <property type="entry name" value="UQ_con"/>
    <property type="match status" value="1"/>
</dbReference>
<gene>
    <name evidence="9" type="ORF">Fcan01_02122</name>
</gene>
<evidence type="ECO:0000256" key="3">
    <source>
        <dbReference type="ARBA" id="ARBA00022741"/>
    </source>
</evidence>
<evidence type="ECO:0000313" key="10">
    <source>
        <dbReference type="Proteomes" id="UP000198287"/>
    </source>
</evidence>
<accession>A0A226F6Z0</accession>
<evidence type="ECO:0000256" key="4">
    <source>
        <dbReference type="ARBA" id="ARBA00022786"/>
    </source>
</evidence>
<keyword evidence="2" id="KW-0808">Transferase</keyword>
<keyword evidence="5" id="KW-0067">ATP-binding</keyword>
<dbReference type="SUPFAM" id="SSF81383">
    <property type="entry name" value="F-box domain"/>
    <property type="match status" value="1"/>
</dbReference>
<keyword evidence="4" id="KW-0833">Ubl conjugation pathway</keyword>